<dbReference type="PANTHER" id="PTHR14021">
    <property type="entry name" value="IRON-SULFUR CLUSTER CO-CHAPERONE PROTEIN HSCB"/>
    <property type="match status" value="1"/>
</dbReference>
<dbReference type="eggNOG" id="KOG3192">
    <property type="taxonomic scope" value="Eukaryota"/>
</dbReference>
<dbReference type="InterPro" id="IPR009073">
    <property type="entry name" value="HscB_oligo_C"/>
</dbReference>
<dbReference type="InterPro" id="IPR036869">
    <property type="entry name" value="J_dom_sf"/>
</dbReference>
<organism evidence="4 5">
    <name type="scientific">Schizosaccharomyces octosporus (strain yFS286)</name>
    <name type="common">Fission yeast</name>
    <name type="synonym">Octosporomyces octosporus</name>
    <dbReference type="NCBI Taxonomy" id="483514"/>
    <lineage>
        <taxon>Eukaryota</taxon>
        <taxon>Fungi</taxon>
        <taxon>Dikarya</taxon>
        <taxon>Ascomycota</taxon>
        <taxon>Taphrinomycotina</taxon>
        <taxon>Schizosaccharomycetes</taxon>
        <taxon>Schizosaccharomycetales</taxon>
        <taxon>Schizosaccharomycetaceae</taxon>
        <taxon>Schizosaccharomyces</taxon>
    </lineage>
</organism>
<dbReference type="RefSeq" id="XP_013018826.1">
    <property type="nucleotide sequence ID" value="XM_013163372.1"/>
</dbReference>
<reference evidence="4 5" key="1">
    <citation type="journal article" date="2011" name="Science">
        <title>Comparative functional genomics of the fission yeasts.</title>
        <authorList>
            <person name="Rhind N."/>
            <person name="Chen Z."/>
            <person name="Yassour M."/>
            <person name="Thompson D.A."/>
            <person name="Haas B.J."/>
            <person name="Habib N."/>
            <person name="Wapinski I."/>
            <person name="Roy S."/>
            <person name="Lin M.F."/>
            <person name="Heiman D.I."/>
            <person name="Young S.K."/>
            <person name="Furuya K."/>
            <person name="Guo Y."/>
            <person name="Pidoux A."/>
            <person name="Chen H.M."/>
            <person name="Robbertse B."/>
            <person name="Goldberg J.M."/>
            <person name="Aoki K."/>
            <person name="Bayne E.H."/>
            <person name="Berlin A.M."/>
            <person name="Desjardins C.A."/>
            <person name="Dobbs E."/>
            <person name="Dukaj L."/>
            <person name="Fan L."/>
            <person name="FitzGerald M.G."/>
            <person name="French C."/>
            <person name="Gujja S."/>
            <person name="Hansen K."/>
            <person name="Keifenheim D."/>
            <person name="Levin J.Z."/>
            <person name="Mosher R.A."/>
            <person name="Mueller C.A."/>
            <person name="Pfiffner J."/>
            <person name="Priest M."/>
            <person name="Russ C."/>
            <person name="Smialowska A."/>
            <person name="Swoboda P."/>
            <person name="Sykes S.M."/>
            <person name="Vaughn M."/>
            <person name="Vengrova S."/>
            <person name="Yoder R."/>
            <person name="Zeng Q."/>
            <person name="Allshire R."/>
            <person name="Baulcombe D."/>
            <person name="Birren B.W."/>
            <person name="Brown W."/>
            <person name="Ekwall K."/>
            <person name="Kellis M."/>
            <person name="Leatherwood J."/>
            <person name="Levin H."/>
            <person name="Margalit H."/>
            <person name="Martienssen R."/>
            <person name="Nieduszynski C.A."/>
            <person name="Spatafora J.W."/>
            <person name="Friedman N."/>
            <person name="Dalgaard J.Z."/>
            <person name="Baumann P."/>
            <person name="Niki H."/>
            <person name="Regev A."/>
            <person name="Nusbaum C."/>
        </authorList>
    </citation>
    <scope>NUCLEOTIDE SEQUENCE [LARGE SCALE GENOMIC DNA]</scope>
    <source>
        <strain evidence="5">yFS286</strain>
    </source>
</reference>
<accession>S9PYZ6</accession>
<dbReference type="GO" id="GO:0005739">
    <property type="term" value="C:mitochondrion"/>
    <property type="evidence" value="ECO:0007669"/>
    <property type="project" value="TreeGrafter"/>
</dbReference>
<dbReference type="VEuPathDB" id="FungiDB:SOCG_00952"/>
<dbReference type="Gene3D" id="1.10.287.110">
    <property type="entry name" value="DnaJ domain"/>
    <property type="match status" value="1"/>
</dbReference>
<evidence type="ECO:0000259" key="3">
    <source>
        <dbReference type="Pfam" id="PF07743"/>
    </source>
</evidence>
<dbReference type="GO" id="GO:0051087">
    <property type="term" value="F:protein-folding chaperone binding"/>
    <property type="evidence" value="ECO:0007669"/>
    <property type="project" value="InterPro"/>
</dbReference>
<evidence type="ECO:0000256" key="2">
    <source>
        <dbReference type="ARBA" id="ARBA00023186"/>
    </source>
</evidence>
<gene>
    <name evidence="4" type="ORF">SOCG_00952</name>
</gene>
<dbReference type="Gene3D" id="1.20.1280.20">
    <property type="entry name" value="HscB, C-terminal domain"/>
    <property type="match status" value="1"/>
</dbReference>
<dbReference type="OMA" id="AMESSNW"/>
<dbReference type="InterPro" id="IPR036386">
    <property type="entry name" value="HscB_C_sf"/>
</dbReference>
<dbReference type="InterPro" id="IPR004640">
    <property type="entry name" value="HscB"/>
</dbReference>
<evidence type="ECO:0000313" key="5">
    <source>
        <dbReference type="Proteomes" id="UP000016088"/>
    </source>
</evidence>
<dbReference type="AlphaFoldDB" id="S9PYZ6"/>
<protein>
    <submittedName>
        <fullName evidence="4">DNAJ domain-containing protein Jac1</fullName>
    </submittedName>
</protein>
<dbReference type="GeneID" id="25029936"/>
<dbReference type="OrthoDB" id="448954at2759"/>
<dbReference type="HOGENOM" id="CLU_068529_1_1_1"/>
<evidence type="ECO:0000256" key="1">
    <source>
        <dbReference type="ARBA" id="ARBA00010476"/>
    </source>
</evidence>
<proteinExistence type="inferred from homology"/>
<dbReference type="CDD" id="cd06257">
    <property type="entry name" value="DnaJ"/>
    <property type="match status" value="1"/>
</dbReference>
<dbReference type="InterPro" id="IPR001623">
    <property type="entry name" value="DnaJ_domain"/>
</dbReference>
<dbReference type="Pfam" id="PF07743">
    <property type="entry name" value="HSCB_C"/>
    <property type="match status" value="1"/>
</dbReference>
<name>S9PYZ6_SCHOY</name>
<evidence type="ECO:0000313" key="4">
    <source>
        <dbReference type="EMBL" id="EPX73197.1"/>
    </source>
</evidence>
<dbReference type="SUPFAM" id="SSF47144">
    <property type="entry name" value="HSC20 (HSCB), C-terminal oligomerisation domain"/>
    <property type="match status" value="1"/>
</dbReference>
<dbReference type="GO" id="GO:0051259">
    <property type="term" value="P:protein complex oligomerization"/>
    <property type="evidence" value="ECO:0007669"/>
    <property type="project" value="InterPro"/>
</dbReference>
<dbReference type="Proteomes" id="UP000016088">
    <property type="component" value="Unassembled WGS sequence"/>
</dbReference>
<keyword evidence="2" id="KW-0143">Chaperone</keyword>
<dbReference type="PANTHER" id="PTHR14021:SF15">
    <property type="entry name" value="IRON-SULFUR CLUSTER CO-CHAPERONE PROTEIN HSCB"/>
    <property type="match status" value="1"/>
</dbReference>
<comment type="similarity">
    <text evidence="1">Belongs to the HscB family.</text>
</comment>
<dbReference type="GO" id="GO:0001671">
    <property type="term" value="F:ATPase activator activity"/>
    <property type="evidence" value="ECO:0007669"/>
    <property type="project" value="EnsemblFungi"/>
</dbReference>
<sequence>MFRQQARGFKNAIRISLQKPVLGEIIKNFPVRSSFFGFQGSRKELYSTSNKNDKESYFEMFDCDPSTLQKNPFEIDTGALRSAYLKKIKIHHPDVAKGVDPNDSQLKSAELTRAYNTLMVPLSRAEYILQQKGISTDSENVSDKDPEFLMQIMDVHEEISSSRDSPEKIEQLMGENNSRKSEEIQKINAAMSNADWELAALHVSRLRYWNTVDRILREL</sequence>
<dbReference type="SUPFAM" id="SSF46565">
    <property type="entry name" value="Chaperone J-domain"/>
    <property type="match status" value="1"/>
</dbReference>
<dbReference type="EMBL" id="KE503207">
    <property type="protein sequence ID" value="EPX73197.1"/>
    <property type="molecule type" value="Genomic_DNA"/>
</dbReference>
<keyword evidence="5" id="KW-1185">Reference proteome</keyword>
<feature type="domain" description="Co-chaperone HscB C-terminal oligomerisation" evidence="3">
    <location>
        <begin position="144"/>
        <end position="213"/>
    </location>
</feature>
<dbReference type="NCBIfam" id="TIGR00714">
    <property type="entry name" value="hscB"/>
    <property type="match status" value="1"/>
</dbReference>
<dbReference type="GO" id="GO:0044571">
    <property type="term" value="P:[2Fe-2S] cluster assembly"/>
    <property type="evidence" value="ECO:0007669"/>
    <property type="project" value="InterPro"/>
</dbReference>